<dbReference type="GO" id="GO:0005829">
    <property type="term" value="C:cytosol"/>
    <property type="evidence" value="ECO:0007669"/>
    <property type="project" value="TreeGrafter"/>
</dbReference>
<reference evidence="2 3" key="1">
    <citation type="submission" date="2018-08" db="EMBL/GenBank/DDBJ databases">
        <title>Genome and evolution of the arbuscular mycorrhizal fungus Diversispora epigaea (formerly Glomus versiforme) and its bacterial endosymbionts.</title>
        <authorList>
            <person name="Sun X."/>
            <person name="Fei Z."/>
            <person name="Harrison M."/>
        </authorList>
    </citation>
    <scope>NUCLEOTIDE SEQUENCE [LARGE SCALE GENOMIC DNA]</scope>
    <source>
        <strain evidence="2 3">IT104</strain>
    </source>
</reference>
<dbReference type="SUPFAM" id="SSF52317">
    <property type="entry name" value="Class I glutamine amidotransferase-like"/>
    <property type="match status" value="1"/>
</dbReference>
<organism evidence="2 3">
    <name type="scientific">Diversispora epigaea</name>
    <dbReference type="NCBI Taxonomy" id="1348612"/>
    <lineage>
        <taxon>Eukaryota</taxon>
        <taxon>Fungi</taxon>
        <taxon>Fungi incertae sedis</taxon>
        <taxon>Mucoromycota</taxon>
        <taxon>Glomeromycotina</taxon>
        <taxon>Glomeromycetes</taxon>
        <taxon>Diversisporales</taxon>
        <taxon>Diversisporaceae</taxon>
        <taxon>Diversispora</taxon>
    </lineage>
</organism>
<name>A0A397HND2_9GLOM</name>
<sequence length="261" mass="29933">MIVTRKELMEKRIIRIGILLAGTPLPQIVKQYGNYEVQFNRLLKKAIEIGNNKNIILEVKGYEVQKLEFPNIEELLELDGLIISGSAFSAYEDLPWINRLINFTKFIIEEHTKVKLIGVCFGHQIIARAMGGQVVKNPMGWEVAVTEVSVTEVGKKFFNTNKEFLRVQEMHQDHVSLIPPNFINLGYTEKSPVQGMLKENHVFTIQGHPEFVSDVVREITQFRYEIGIFDSDSAQMYLKNADLDDDSILIGRKFIEFLTSK</sequence>
<dbReference type="STRING" id="1348612.A0A397HND2"/>
<dbReference type="OrthoDB" id="92161at2759"/>
<dbReference type="InterPro" id="IPR029062">
    <property type="entry name" value="Class_I_gatase-like"/>
</dbReference>
<evidence type="ECO:0000259" key="1">
    <source>
        <dbReference type="Pfam" id="PF00117"/>
    </source>
</evidence>
<dbReference type="PANTHER" id="PTHR42695:SF5">
    <property type="entry name" value="GLUTAMINE AMIDOTRANSFERASE YLR126C-RELATED"/>
    <property type="match status" value="1"/>
</dbReference>
<dbReference type="GO" id="GO:0005634">
    <property type="term" value="C:nucleus"/>
    <property type="evidence" value="ECO:0007669"/>
    <property type="project" value="TreeGrafter"/>
</dbReference>
<dbReference type="PANTHER" id="PTHR42695">
    <property type="entry name" value="GLUTAMINE AMIDOTRANSFERASE YLR126C-RELATED"/>
    <property type="match status" value="1"/>
</dbReference>
<dbReference type="CDD" id="cd01741">
    <property type="entry name" value="GATase1_1"/>
    <property type="match status" value="1"/>
</dbReference>
<dbReference type="Pfam" id="PF00117">
    <property type="entry name" value="GATase"/>
    <property type="match status" value="1"/>
</dbReference>
<dbReference type="AlphaFoldDB" id="A0A397HND2"/>
<dbReference type="InterPro" id="IPR017926">
    <property type="entry name" value="GATASE"/>
</dbReference>
<dbReference type="EMBL" id="PQFF01000307">
    <property type="protein sequence ID" value="RHZ62693.1"/>
    <property type="molecule type" value="Genomic_DNA"/>
</dbReference>
<protein>
    <recommendedName>
        <fullName evidence="1">Glutamine amidotransferase domain-containing protein</fullName>
    </recommendedName>
</protein>
<evidence type="ECO:0000313" key="3">
    <source>
        <dbReference type="Proteomes" id="UP000266861"/>
    </source>
</evidence>
<comment type="caution">
    <text evidence="2">The sequence shown here is derived from an EMBL/GenBank/DDBJ whole genome shotgun (WGS) entry which is preliminary data.</text>
</comment>
<dbReference type="Proteomes" id="UP000266861">
    <property type="component" value="Unassembled WGS sequence"/>
</dbReference>
<dbReference type="Gene3D" id="3.40.50.880">
    <property type="match status" value="1"/>
</dbReference>
<gene>
    <name evidence="2" type="ORF">Glove_337g4</name>
</gene>
<accession>A0A397HND2</accession>
<evidence type="ECO:0000313" key="2">
    <source>
        <dbReference type="EMBL" id="RHZ62693.1"/>
    </source>
</evidence>
<dbReference type="InterPro" id="IPR044992">
    <property type="entry name" value="ChyE-like"/>
</dbReference>
<proteinExistence type="predicted"/>
<dbReference type="PROSITE" id="PS51273">
    <property type="entry name" value="GATASE_TYPE_1"/>
    <property type="match status" value="1"/>
</dbReference>
<feature type="domain" description="Glutamine amidotransferase" evidence="1">
    <location>
        <begin position="67"/>
        <end position="213"/>
    </location>
</feature>
<keyword evidence="3" id="KW-1185">Reference proteome</keyword>